<dbReference type="PANTHER" id="PTHR33577:SF18">
    <property type="entry name" value="HEME HALOPEROXIDASE FAMILY PROFILE DOMAIN-CONTAINING PROTEIN"/>
    <property type="match status" value="1"/>
</dbReference>
<evidence type="ECO:0000256" key="1">
    <source>
        <dbReference type="ARBA" id="ARBA00001970"/>
    </source>
</evidence>
<organism evidence="9 10">
    <name type="scientific">Mycena metata</name>
    <dbReference type="NCBI Taxonomy" id="1033252"/>
    <lineage>
        <taxon>Eukaryota</taxon>
        <taxon>Fungi</taxon>
        <taxon>Dikarya</taxon>
        <taxon>Basidiomycota</taxon>
        <taxon>Agaricomycotina</taxon>
        <taxon>Agaricomycetes</taxon>
        <taxon>Agaricomycetidae</taxon>
        <taxon>Agaricales</taxon>
        <taxon>Marasmiineae</taxon>
        <taxon>Mycenaceae</taxon>
        <taxon>Mycena</taxon>
    </lineage>
</organism>
<evidence type="ECO:0000256" key="4">
    <source>
        <dbReference type="ARBA" id="ARBA00022723"/>
    </source>
</evidence>
<evidence type="ECO:0000256" key="5">
    <source>
        <dbReference type="ARBA" id="ARBA00023002"/>
    </source>
</evidence>
<proteinExistence type="inferred from homology"/>
<dbReference type="GO" id="GO:0046872">
    <property type="term" value="F:metal ion binding"/>
    <property type="evidence" value="ECO:0007669"/>
    <property type="project" value="UniProtKB-KW"/>
</dbReference>
<evidence type="ECO:0000256" key="7">
    <source>
        <dbReference type="ARBA" id="ARBA00025795"/>
    </source>
</evidence>
<keyword evidence="3" id="KW-0349">Heme</keyword>
<dbReference type="Gene3D" id="1.10.489.10">
    <property type="entry name" value="Chloroperoxidase-like"/>
    <property type="match status" value="1"/>
</dbReference>
<comment type="similarity">
    <text evidence="7">Belongs to the chloroperoxidase family.</text>
</comment>
<evidence type="ECO:0000259" key="8">
    <source>
        <dbReference type="PROSITE" id="PS51405"/>
    </source>
</evidence>
<protein>
    <submittedName>
        <fullName evidence="9">Chloroperoxidase</fullName>
    </submittedName>
</protein>
<dbReference type="PROSITE" id="PS51405">
    <property type="entry name" value="HEME_HALOPEROXIDASE"/>
    <property type="match status" value="1"/>
</dbReference>
<evidence type="ECO:0000313" key="9">
    <source>
        <dbReference type="EMBL" id="KAJ7696630.1"/>
    </source>
</evidence>
<comment type="cofactor">
    <cofactor evidence="1">
        <name>heme b</name>
        <dbReference type="ChEBI" id="CHEBI:60344"/>
    </cofactor>
</comment>
<reference evidence="9" key="1">
    <citation type="submission" date="2023-03" db="EMBL/GenBank/DDBJ databases">
        <title>Massive genome expansion in bonnet fungi (Mycena s.s.) driven by repeated elements and novel gene families across ecological guilds.</title>
        <authorList>
            <consortium name="Lawrence Berkeley National Laboratory"/>
            <person name="Harder C.B."/>
            <person name="Miyauchi S."/>
            <person name="Viragh M."/>
            <person name="Kuo A."/>
            <person name="Thoen E."/>
            <person name="Andreopoulos B."/>
            <person name="Lu D."/>
            <person name="Skrede I."/>
            <person name="Drula E."/>
            <person name="Henrissat B."/>
            <person name="Morin E."/>
            <person name="Kohler A."/>
            <person name="Barry K."/>
            <person name="LaButti K."/>
            <person name="Morin E."/>
            <person name="Salamov A."/>
            <person name="Lipzen A."/>
            <person name="Mereny Z."/>
            <person name="Hegedus B."/>
            <person name="Baldrian P."/>
            <person name="Stursova M."/>
            <person name="Weitz H."/>
            <person name="Taylor A."/>
            <person name="Grigoriev I.V."/>
            <person name="Nagy L.G."/>
            <person name="Martin F."/>
            <person name="Kauserud H."/>
        </authorList>
    </citation>
    <scope>NUCLEOTIDE SEQUENCE</scope>
    <source>
        <strain evidence="9">CBHHK182m</strain>
    </source>
</reference>
<dbReference type="EMBL" id="JARKIB010000627">
    <property type="protein sequence ID" value="KAJ7696630.1"/>
    <property type="molecule type" value="Genomic_DNA"/>
</dbReference>
<dbReference type="Pfam" id="PF01328">
    <property type="entry name" value="Peroxidase_2"/>
    <property type="match status" value="1"/>
</dbReference>
<keyword evidence="4" id="KW-0479">Metal-binding</keyword>
<evidence type="ECO:0000256" key="6">
    <source>
        <dbReference type="ARBA" id="ARBA00023004"/>
    </source>
</evidence>
<dbReference type="Proteomes" id="UP001215598">
    <property type="component" value="Unassembled WGS sequence"/>
</dbReference>
<keyword evidence="2" id="KW-0575">Peroxidase</keyword>
<sequence>MPLLDKATKLLHTVYLFTWDTGIAVANLIAPTRKWGAIVPRGNPGAGSKWPDHVAPQEGDSRCCCPALNALANHGIFPHDGRNIKFTEMTHAVQTSFNLSSTFSIFIPTFAADILHKDYKTGTFDLAELSIHNGIEHDGSFLRQDARLDPKQDKPYLPLVNDLLASATGKDSAGNIVFTHADLSRASGKRRSEARANNPEFTLTRAQKNFASGNCSSLLLVFGGRVADLGPFLREERIPQGWEPRIVSRYGLSLLEFNRNIFKVERAIKEEIPVVTAVGQDETGAEYGLARF</sequence>
<evidence type="ECO:0000256" key="3">
    <source>
        <dbReference type="ARBA" id="ARBA00022617"/>
    </source>
</evidence>
<gene>
    <name evidence="9" type="ORF">B0H16DRAFT_1750281</name>
</gene>
<dbReference type="InterPro" id="IPR036851">
    <property type="entry name" value="Chloroperoxidase-like_sf"/>
</dbReference>
<comment type="caution">
    <text evidence="9">The sequence shown here is derived from an EMBL/GenBank/DDBJ whole genome shotgun (WGS) entry which is preliminary data.</text>
</comment>
<dbReference type="AlphaFoldDB" id="A0AAD7GMX7"/>
<accession>A0AAD7GMX7</accession>
<feature type="domain" description="Heme haloperoxidase family profile" evidence="8">
    <location>
        <begin position="49"/>
        <end position="259"/>
    </location>
</feature>
<evidence type="ECO:0000313" key="10">
    <source>
        <dbReference type="Proteomes" id="UP001215598"/>
    </source>
</evidence>
<keyword evidence="6" id="KW-0408">Iron</keyword>
<keyword evidence="5" id="KW-0560">Oxidoreductase</keyword>
<dbReference type="GO" id="GO:0004601">
    <property type="term" value="F:peroxidase activity"/>
    <property type="evidence" value="ECO:0007669"/>
    <property type="project" value="UniProtKB-KW"/>
</dbReference>
<keyword evidence="10" id="KW-1185">Reference proteome</keyword>
<dbReference type="PANTHER" id="PTHR33577">
    <property type="entry name" value="STERIGMATOCYSTIN BIOSYNTHESIS PEROXIDASE STCC-RELATED"/>
    <property type="match status" value="1"/>
</dbReference>
<name>A0AAD7GMX7_9AGAR</name>
<evidence type="ECO:0000256" key="2">
    <source>
        <dbReference type="ARBA" id="ARBA00022559"/>
    </source>
</evidence>
<dbReference type="SUPFAM" id="SSF47571">
    <property type="entry name" value="Cloroperoxidase"/>
    <property type="match status" value="1"/>
</dbReference>
<dbReference type="InterPro" id="IPR000028">
    <property type="entry name" value="Chloroperoxidase"/>
</dbReference>